<gene>
    <name evidence="3" type="ORF">C2845_PM08G09830</name>
</gene>
<reference evidence="4" key="1">
    <citation type="journal article" date="2019" name="Nat. Commun.">
        <title>The genome of broomcorn millet.</title>
        <authorList>
            <person name="Zou C."/>
            <person name="Miki D."/>
            <person name="Li D."/>
            <person name="Tang Q."/>
            <person name="Xiao L."/>
            <person name="Rajput S."/>
            <person name="Deng P."/>
            <person name="Jia W."/>
            <person name="Huang R."/>
            <person name="Zhang M."/>
            <person name="Sun Y."/>
            <person name="Hu J."/>
            <person name="Fu X."/>
            <person name="Schnable P.S."/>
            <person name="Li F."/>
            <person name="Zhang H."/>
            <person name="Feng B."/>
            <person name="Zhu X."/>
            <person name="Liu R."/>
            <person name="Schnable J.C."/>
            <person name="Zhu J.-K."/>
            <person name="Zhang H."/>
        </authorList>
    </citation>
    <scope>NUCLEOTIDE SEQUENCE [LARGE SCALE GENOMIC DNA]</scope>
</reference>
<feature type="chain" id="PRO_5018282566" description="Bulb-type lectin domain-containing protein" evidence="2">
    <location>
        <begin position="20"/>
        <end position="592"/>
    </location>
</feature>
<dbReference type="OrthoDB" id="66678at2759"/>
<dbReference type="PANTHER" id="PTHR36893">
    <property type="entry name" value="OS01G0275950 PROTEIN"/>
    <property type="match status" value="1"/>
</dbReference>
<feature type="compositionally biased region" description="Acidic residues" evidence="1">
    <location>
        <begin position="86"/>
        <end position="100"/>
    </location>
</feature>
<protein>
    <recommendedName>
        <fullName evidence="5">Bulb-type lectin domain-containing protein</fullName>
    </recommendedName>
</protein>
<proteinExistence type="predicted"/>
<feature type="region of interest" description="Disordered" evidence="1">
    <location>
        <begin position="74"/>
        <end position="103"/>
    </location>
</feature>
<dbReference type="SUPFAM" id="SSF89372">
    <property type="entry name" value="Fucose-specific lectin"/>
    <property type="match status" value="1"/>
</dbReference>
<keyword evidence="4" id="KW-1185">Reference proteome</keyword>
<evidence type="ECO:0000256" key="2">
    <source>
        <dbReference type="SAM" id="SignalP"/>
    </source>
</evidence>
<evidence type="ECO:0000256" key="1">
    <source>
        <dbReference type="SAM" id="MobiDB-lite"/>
    </source>
</evidence>
<organism evidence="3 4">
    <name type="scientific">Panicum miliaceum</name>
    <name type="common">Proso millet</name>
    <name type="synonym">Broomcorn millet</name>
    <dbReference type="NCBI Taxonomy" id="4540"/>
    <lineage>
        <taxon>Eukaryota</taxon>
        <taxon>Viridiplantae</taxon>
        <taxon>Streptophyta</taxon>
        <taxon>Embryophyta</taxon>
        <taxon>Tracheophyta</taxon>
        <taxon>Spermatophyta</taxon>
        <taxon>Magnoliopsida</taxon>
        <taxon>Liliopsida</taxon>
        <taxon>Poales</taxon>
        <taxon>Poaceae</taxon>
        <taxon>PACMAD clade</taxon>
        <taxon>Panicoideae</taxon>
        <taxon>Panicodae</taxon>
        <taxon>Paniceae</taxon>
        <taxon>Panicinae</taxon>
        <taxon>Panicum</taxon>
        <taxon>Panicum sect. Panicum</taxon>
    </lineage>
</organism>
<evidence type="ECO:0008006" key="5">
    <source>
        <dbReference type="Google" id="ProtNLM"/>
    </source>
</evidence>
<dbReference type="STRING" id="4540.A0A3L6R184"/>
<dbReference type="Proteomes" id="UP000275267">
    <property type="component" value="Unassembled WGS sequence"/>
</dbReference>
<sequence length="592" mass="66635">MGSSVVACILLESIVSAHSWCTPHPSPRQEARFEQKTNRFWEYQEQSNTWVEISMPFDFMSCINGTCTKVGSIARKPASSPVHSQEEEDARLDEEDEEDRNDPVLPVRKRISLTRMSESSVWVTGQSGSIYESFWNRVMWVIAPHELPTSAGHATTTFIMNTIILALSEAGILYQLQLNEHAQPIWTEMTFNSDQQFTNLGLKTQSQAMRIRNGIVSNDGRKLFLSIMNGSLLEVTEIQPLRWNYHGRPPGGDVSYISDAGNLQPGTLFTVSSTGDLYEFDKETKQSWKKHIWSEELAESISLSSSAGCALHGLSGSNSVSLLLISKVQVGRMIFPLDDGRLGELHFSGIGGADFGPSQQNTVRKKLSNKYEWSILDAPETEGWNAEYCTEEHGPTNCITGAKSVATGTEPNDLSNTQPSRRCKVEEKQHYLHVNSHQSDETEPYNFLSRSIGLNFHMWVMHADRSLFLITDNGLTFEYLNSNGIWLWLRHEHTTAMKGTLGSYNGSLYLVDVHGNLHIRERNGDELLWINCTAMKKGRHVASGSPWDGIPGLLRRMTTDDTLFFVNKHGRLLQFTVEVQTQFNLSHDSLVR</sequence>
<accession>A0A3L6R184</accession>
<dbReference type="AlphaFoldDB" id="A0A3L6R184"/>
<evidence type="ECO:0000313" key="3">
    <source>
        <dbReference type="EMBL" id="RLM93229.1"/>
    </source>
</evidence>
<name>A0A3L6R184_PANMI</name>
<comment type="caution">
    <text evidence="3">The sequence shown here is derived from an EMBL/GenBank/DDBJ whole genome shotgun (WGS) entry which is preliminary data.</text>
</comment>
<dbReference type="PANTHER" id="PTHR36893:SF1">
    <property type="entry name" value="BULB-TYPE LECTIN DOMAIN-CONTAINING PROTEIN"/>
    <property type="match status" value="1"/>
</dbReference>
<feature type="signal peptide" evidence="2">
    <location>
        <begin position="1"/>
        <end position="19"/>
    </location>
</feature>
<keyword evidence="2" id="KW-0732">Signal</keyword>
<dbReference type="EMBL" id="PQIB02000010">
    <property type="protein sequence ID" value="RLM93229.1"/>
    <property type="molecule type" value="Genomic_DNA"/>
</dbReference>
<evidence type="ECO:0000313" key="4">
    <source>
        <dbReference type="Proteomes" id="UP000275267"/>
    </source>
</evidence>